<name>A0A5D0N9R5_9ACTN</name>
<dbReference type="EMBL" id="VSFG01000012">
    <property type="protein sequence ID" value="TYB40975.1"/>
    <property type="molecule type" value="Genomic_DNA"/>
</dbReference>
<organism evidence="2 3">
    <name type="scientific">Actinomadura chibensis</name>
    <dbReference type="NCBI Taxonomy" id="392828"/>
    <lineage>
        <taxon>Bacteria</taxon>
        <taxon>Bacillati</taxon>
        <taxon>Actinomycetota</taxon>
        <taxon>Actinomycetes</taxon>
        <taxon>Streptosporangiales</taxon>
        <taxon>Thermomonosporaceae</taxon>
        <taxon>Actinomadura</taxon>
    </lineage>
</organism>
<gene>
    <name evidence="2" type="ORF">FXF69_38935</name>
</gene>
<accession>A0A5D0N9R5</accession>
<sequence>MNRSASWKTTPGVLAGAVLLVVGLAAPAAARTSPAPCGPRLDALVLPAEKIPSGGRAQGTVKVDCTSPVALTVALTSADSSWVSVPAKVVVPSGATEATFPIRTFQPDYVYGDFGVPLTARLRGRALTQRLALRPGLRFVDFGGHSTIVSGDRPSVTVGLNGPAPEGGTTIALESDNPAVKVPPSITVPRGALGMSVPPPLLKSTRVPADAKATITAKLPGQRVGNVLKLLAWNYDPGDWTFTGPTEAYGGFYFNMALNLPNPVPHGGIKVTFSSNNPKLQYPPGPMEFLEGTSGTYQVEVALPPDIDGPLTLTANIEGVGTRSHTMAAHPGLTGFDIEPWLITGGQPFDATIQLGAATSSPMTIQLESSDPSLARLPTQVTIPAGQSSVSLQGTTSPVTDFSSVTLTAQLPNKSRWQTDLLIDRTP</sequence>
<evidence type="ECO:0000313" key="2">
    <source>
        <dbReference type="EMBL" id="TYB40975.1"/>
    </source>
</evidence>
<dbReference type="RefSeq" id="WP_148344790.1">
    <property type="nucleotide sequence ID" value="NZ_VSFG01000012.1"/>
</dbReference>
<dbReference type="STRING" id="1220554.GCA_001552135_05992"/>
<evidence type="ECO:0000313" key="3">
    <source>
        <dbReference type="Proteomes" id="UP000323380"/>
    </source>
</evidence>
<protein>
    <submittedName>
        <fullName evidence="2">Uncharacterized protein</fullName>
    </submittedName>
</protein>
<proteinExistence type="predicted"/>
<keyword evidence="1" id="KW-0732">Signal</keyword>
<dbReference type="AlphaFoldDB" id="A0A5D0N9R5"/>
<comment type="caution">
    <text evidence="2">The sequence shown here is derived from an EMBL/GenBank/DDBJ whole genome shotgun (WGS) entry which is preliminary data.</text>
</comment>
<keyword evidence="3" id="KW-1185">Reference proteome</keyword>
<feature type="chain" id="PRO_5022989351" evidence="1">
    <location>
        <begin position="31"/>
        <end position="427"/>
    </location>
</feature>
<dbReference type="Proteomes" id="UP000323380">
    <property type="component" value="Unassembled WGS sequence"/>
</dbReference>
<reference evidence="2 3" key="1">
    <citation type="submission" date="2019-08" db="EMBL/GenBank/DDBJ databases">
        <title>Actinomadura sp. nov. CYP1-5 isolated from mountain soil.</title>
        <authorList>
            <person name="Songsumanus A."/>
            <person name="Kuncharoen N."/>
            <person name="Kudo T."/>
            <person name="Yuki M."/>
            <person name="Igarashi Y."/>
            <person name="Tanasupawat S."/>
        </authorList>
    </citation>
    <scope>NUCLEOTIDE SEQUENCE [LARGE SCALE GENOMIC DNA]</scope>
    <source>
        <strain evidence="2 3">JCM 14158</strain>
    </source>
</reference>
<evidence type="ECO:0000256" key="1">
    <source>
        <dbReference type="SAM" id="SignalP"/>
    </source>
</evidence>
<feature type="signal peptide" evidence="1">
    <location>
        <begin position="1"/>
        <end position="30"/>
    </location>
</feature>